<comment type="caution">
    <text evidence="1">The sequence shown here is derived from an EMBL/GenBank/DDBJ whole genome shotgun (WGS) entry which is preliminary data.</text>
</comment>
<proteinExistence type="predicted"/>
<protein>
    <submittedName>
        <fullName evidence="1">Uncharacterized protein</fullName>
    </submittedName>
</protein>
<reference evidence="1 2" key="1">
    <citation type="journal article" date="2016" name="Nat. Commun.">
        <title>Thousands of microbial genomes shed light on interconnected biogeochemical processes in an aquifer system.</title>
        <authorList>
            <person name="Anantharaman K."/>
            <person name="Brown C.T."/>
            <person name="Hug L.A."/>
            <person name="Sharon I."/>
            <person name="Castelle C.J."/>
            <person name="Probst A.J."/>
            <person name="Thomas B.C."/>
            <person name="Singh A."/>
            <person name="Wilkins M.J."/>
            <person name="Karaoz U."/>
            <person name="Brodie E.L."/>
            <person name="Williams K.H."/>
            <person name="Hubbard S.S."/>
            <person name="Banfield J.F."/>
        </authorList>
    </citation>
    <scope>NUCLEOTIDE SEQUENCE [LARGE SCALE GENOMIC DNA]</scope>
</reference>
<evidence type="ECO:0000313" key="2">
    <source>
        <dbReference type="Proteomes" id="UP000176603"/>
    </source>
</evidence>
<evidence type="ECO:0000313" key="1">
    <source>
        <dbReference type="EMBL" id="OGL79498.1"/>
    </source>
</evidence>
<organism evidence="1 2">
    <name type="scientific">Candidatus Uhrbacteria bacterium RIFCSPHIGHO2_12_FULL_60_25</name>
    <dbReference type="NCBI Taxonomy" id="1802399"/>
    <lineage>
        <taxon>Bacteria</taxon>
        <taxon>Candidatus Uhriibacteriota</taxon>
    </lineage>
</organism>
<name>A0A1F7UP63_9BACT</name>
<dbReference type="AlphaFoldDB" id="A0A1F7UP63"/>
<gene>
    <name evidence="1" type="ORF">A3E39_00025</name>
</gene>
<dbReference type="EMBL" id="MGEH01000007">
    <property type="protein sequence ID" value="OGL79498.1"/>
    <property type="molecule type" value="Genomic_DNA"/>
</dbReference>
<accession>A0A1F7UP63</accession>
<sequence>MSNWTPRRALLKAPLPDKGTSRLDQKLRFELLEHLTPLLSDGLFVRWGYIQPVEPDDPPIVRLSFSGVRVVITNAWCRYFRAQLHPMQGPAWLARAAYYDPANAEVYLVPRHDAVDIEAAILWGDDGHDNPLVLARIGFNYMSPGRDIQLLSLPILIN</sequence>
<dbReference type="Proteomes" id="UP000176603">
    <property type="component" value="Unassembled WGS sequence"/>
</dbReference>
<dbReference type="STRING" id="1802399.A3E39_00025"/>